<sequence>RWEEGSDGKGGREKATVQWLLLVVVGDGGREGYGWLLLVVMDQRDTGPT</sequence>
<accession>A0ABD2ZDF3</accession>
<comment type="caution">
    <text evidence="1">The sequence shown here is derived from an EMBL/GenBank/DDBJ whole genome shotgun (WGS) entry which is preliminary data.</text>
</comment>
<feature type="non-terminal residue" evidence="1">
    <location>
        <position position="1"/>
    </location>
</feature>
<name>A0ABD2ZDF3_9GENT</name>
<dbReference type="Proteomes" id="UP001630127">
    <property type="component" value="Unassembled WGS sequence"/>
</dbReference>
<evidence type="ECO:0000313" key="2">
    <source>
        <dbReference type="Proteomes" id="UP001630127"/>
    </source>
</evidence>
<organism evidence="1 2">
    <name type="scientific">Cinchona calisaya</name>
    <dbReference type="NCBI Taxonomy" id="153742"/>
    <lineage>
        <taxon>Eukaryota</taxon>
        <taxon>Viridiplantae</taxon>
        <taxon>Streptophyta</taxon>
        <taxon>Embryophyta</taxon>
        <taxon>Tracheophyta</taxon>
        <taxon>Spermatophyta</taxon>
        <taxon>Magnoliopsida</taxon>
        <taxon>eudicotyledons</taxon>
        <taxon>Gunneridae</taxon>
        <taxon>Pentapetalae</taxon>
        <taxon>asterids</taxon>
        <taxon>lamiids</taxon>
        <taxon>Gentianales</taxon>
        <taxon>Rubiaceae</taxon>
        <taxon>Cinchonoideae</taxon>
        <taxon>Cinchoneae</taxon>
        <taxon>Cinchona</taxon>
    </lineage>
</organism>
<evidence type="ECO:0000313" key="1">
    <source>
        <dbReference type="EMBL" id="KAL3516137.1"/>
    </source>
</evidence>
<gene>
    <name evidence="1" type="ORF">ACH5RR_023039</name>
</gene>
<reference evidence="1 2" key="1">
    <citation type="submission" date="2024-11" db="EMBL/GenBank/DDBJ databases">
        <title>A near-complete genome assembly of Cinchona calisaya.</title>
        <authorList>
            <person name="Lian D.C."/>
            <person name="Zhao X.W."/>
            <person name="Wei L."/>
        </authorList>
    </citation>
    <scope>NUCLEOTIDE SEQUENCE [LARGE SCALE GENOMIC DNA]</scope>
    <source>
        <tissue evidence="1">Nenye</tissue>
    </source>
</reference>
<dbReference type="EMBL" id="JBJUIK010000010">
    <property type="protein sequence ID" value="KAL3516137.1"/>
    <property type="molecule type" value="Genomic_DNA"/>
</dbReference>
<protein>
    <submittedName>
        <fullName evidence="1">Uncharacterized protein</fullName>
    </submittedName>
</protein>
<keyword evidence="2" id="KW-1185">Reference proteome</keyword>
<dbReference type="AlphaFoldDB" id="A0ABD2ZDF3"/>
<proteinExistence type="predicted"/>